<reference evidence="2 3" key="2">
    <citation type="submission" date="2018-11" db="EMBL/GenBank/DDBJ databases">
        <authorList>
            <consortium name="Pathogen Informatics"/>
        </authorList>
    </citation>
    <scope>NUCLEOTIDE SEQUENCE [LARGE SCALE GENOMIC DNA]</scope>
</reference>
<accession>A0A183U559</accession>
<evidence type="ECO:0000313" key="2">
    <source>
        <dbReference type="EMBL" id="VDM29347.1"/>
    </source>
</evidence>
<dbReference type="EMBL" id="UYWY01004857">
    <property type="protein sequence ID" value="VDM29347.1"/>
    <property type="molecule type" value="Genomic_DNA"/>
</dbReference>
<evidence type="ECO:0000256" key="1">
    <source>
        <dbReference type="SAM" id="MobiDB-lite"/>
    </source>
</evidence>
<gene>
    <name evidence="2" type="ORF">TCNE_LOCUS3630</name>
</gene>
<feature type="compositionally biased region" description="Basic and acidic residues" evidence="1">
    <location>
        <begin position="1"/>
        <end position="18"/>
    </location>
</feature>
<dbReference type="WBParaSite" id="TCNE_0000362901-mRNA-1">
    <property type="protein sequence ID" value="TCNE_0000362901-mRNA-1"/>
    <property type="gene ID" value="TCNE_0000362901"/>
</dbReference>
<name>A0A183U559_TOXCA</name>
<proteinExistence type="predicted"/>
<evidence type="ECO:0000313" key="4">
    <source>
        <dbReference type="WBParaSite" id="TCNE_0000362901-mRNA-1"/>
    </source>
</evidence>
<sequence length="196" mass="23697">MSRDDYDIRSEPRSRSTVRDVPVQRGAVTSLPPSSATTVEYRSSSTPFGSDNFQQQEYYRKEVMTRTYITRSTEALSAPPLSRSSPILVERERFPSIDRYYPSTREERTVDYNYKYMKNIEEEERRIRDEQEKRKAEEDERRRREEEERRLWEIREKEYYERMRRERERKRWTDLGCSGPGGCERNSDLTVQFICA</sequence>
<feature type="region of interest" description="Disordered" evidence="1">
    <location>
        <begin position="1"/>
        <end position="53"/>
    </location>
</feature>
<feature type="region of interest" description="Disordered" evidence="1">
    <location>
        <begin position="125"/>
        <end position="148"/>
    </location>
</feature>
<feature type="compositionally biased region" description="Polar residues" evidence="1">
    <location>
        <begin position="31"/>
        <end position="53"/>
    </location>
</feature>
<dbReference type="Proteomes" id="UP000050794">
    <property type="component" value="Unassembled WGS sequence"/>
</dbReference>
<reference evidence="4" key="1">
    <citation type="submission" date="2016-06" db="UniProtKB">
        <authorList>
            <consortium name="WormBaseParasite"/>
        </authorList>
    </citation>
    <scope>IDENTIFICATION</scope>
</reference>
<keyword evidence="3" id="KW-1185">Reference proteome</keyword>
<organism evidence="3 4">
    <name type="scientific">Toxocara canis</name>
    <name type="common">Canine roundworm</name>
    <dbReference type="NCBI Taxonomy" id="6265"/>
    <lineage>
        <taxon>Eukaryota</taxon>
        <taxon>Metazoa</taxon>
        <taxon>Ecdysozoa</taxon>
        <taxon>Nematoda</taxon>
        <taxon>Chromadorea</taxon>
        <taxon>Rhabditida</taxon>
        <taxon>Spirurina</taxon>
        <taxon>Ascaridomorpha</taxon>
        <taxon>Ascaridoidea</taxon>
        <taxon>Toxocaridae</taxon>
        <taxon>Toxocara</taxon>
    </lineage>
</organism>
<evidence type="ECO:0000313" key="3">
    <source>
        <dbReference type="Proteomes" id="UP000050794"/>
    </source>
</evidence>
<dbReference type="AlphaFoldDB" id="A0A183U559"/>
<protein>
    <submittedName>
        <fullName evidence="4">Scaffold attachment factor B2</fullName>
    </submittedName>
</protein>